<dbReference type="GO" id="GO:0001836">
    <property type="term" value="P:release of cytochrome c from mitochondria"/>
    <property type="evidence" value="ECO:0007669"/>
    <property type="project" value="TreeGrafter"/>
</dbReference>
<keyword evidence="3" id="KW-1133">Transmembrane helix</keyword>
<evidence type="ECO:0000256" key="1">
    <source>
        <dbReference type="ARBA" id="ARBA00009458"/>
    </source>
</evidence>
<dbReference type="Gene3D" id="1.10.437.10">
    <property type="entry name" value="Blc2-like"/>
    <property type="match status" value="1"/>
</dbReference>
<sequence length="234" mass="26374">MPREKAVRSVPSERNELEEQPVLRRLCGPDMANGNLYDNRRIVEKYLNHKLSKNGHAREFHRCRASSLDDQEEREKESARRVTLHMALREAGDELESLYRPELAEMVKGLRATSVGTEQPRFAAVADELFRDGVNWGRVVAFFEFGAMVCVQCAPDAERNACAENVARWMAEYLNGPLNGWIQENGGWDAFVELYTRKKDSVFSSSWPSLTTSVFSLAALGAVGLTIGAYLTQK</sequence>
<dbReference type="GO" id="GO:0005741">
    <property type="term" value="C:mitochondrial outer membrane"/>
    <property type="evidence" value="ECO:0007669"/>
    <property type="project" value="TreeGrafter"/>
</dbReference>
<gene>
    <name evidence="5" type="ORF">AMELA_G00067130</name>
</gene>
<dbReference type="PANTHER" id="PTHR11256">
    <property type="entry name" value="BCL-2 RELATED"/>
    <property type="match status" value="1"/>
</dbReference>
<dbReference type="Pfam" id="PF00452">
    <property type="entry name" value="Bcl-2"/>
    <property type="match status" value="1"/>
</dbReference>
<dbReference type="GO" id="GO:0042981">
    <property type="term" value="P:regulation of apoptotic process"/>
    <property type="evidence" value="ECO:0007669"/>
    <property type="project" value="InterPro"/>
</dbReference>
<dbReference type="GO" id="GO:0097192">
    <property type="term" value="P:extrinsic apoptotic signaling pathway in absence of ligand"/>
    <property type="evidence" value="ECO:0007669"/>
    <property type="project" value="TreeGrafter"/>
</dbReference>
<dbReference type="InterPro" id="IPR026298">
    <property type="entry name" value="Bcl-2_fam"/>
</dbReference>
<dbReference type="CDD" id="cd06845">
    <property type="entry name" value="Bcl-2_like"/>
    <property type="match status" value="1"/>
</dbReference>
<comment type="similarity">
    <text evidence="1">Belongs to the Bcl-2 family.</text>
</comment>
<dbReference type="GO" id="GO:0051400">
    <property type="term" value="F:BH domain binding"/>
    <property type="evidence" value="ECO:0007669"/>
    <property type="project" value="TreeGrafter"/>
</dbReference>
<dbReference type="InterPro" id="IPR046371">
    <property type="entry name" value="Bcl-2_BH1-3"/>
</dbReference>
<organism evidence="5 6">
    <name type="scientific">Ameiurus melas</name>
    <name type="common">Black bullhead</name>
    <name type="synonym">Silurus melas</name>
    <dbReference type="NCBI Taxonomy" id="219545"/>
    <lineage>
        <taxon>Eukaryota</taxon>
        <taxon>Metazoa</taxon>
        <taxon>Chordata</taxon>
        <taxon>Craniata</taxon>
        <taxon>Vertebrata</taxon>
        <taxon>Euteleostomi</taxon>
        <taxon>Actinopterygii</taxon>
        <taxon>Neopterygii</taxon>
        <taxon>Teleostei</taxon>
        <taxon>Ostariophysi</taxon>
        <taxon>Siluriformes</taxon>
        <taxon>Ictaluridae</taxon>
        <taxon>Ameiurus</taxon>
    </lineage>
</organism>
<keyword evidence="6" id="KW-1185">Reference proteome</keyword>
<keyword evidence="3" id="KW-0472">Membrane</keyword>
<dbReference type="InterPro" id="IPR002475">
    <property type="entry name" value="Bcl2-like"/>
</dbReference>
<dbReference type="AlphaFoldDB" id="A0A7J6B322"/>
<feature type="domain" description="Bcl-2 Bcl-2 homology region 1-3" evidence="4">
    <location>
        <begin position="88"/>
        <end position="188"/>
    </location>
</feature>
<keyword evidence="2" id="KW-0053">Apoptosis</keyword>
<evidence type="ECO:0000256" key="2">
    <source>
        <dbReference type="ARBA" id="ARBA00022703"/>
    </source>
</evidence>
<evidence type="ECO:0000313" key="5">
    <source>
        <dbReference type="EMBL" id="KAF4089502.1"/>
    </source>
</evidence>
<reference evidence="5 6" key="1">
    <citation type="submission" date="2020-02" db="EMBL/GenBank/DDBJ databases">
        <title>A chromosome-scale genome assembly of the black bullhead catfish (Ameiurus melas).</title>
        <authorList>
            <person name="Wen M."/>
            <person name="Zham M."/>
            <person name="Cabau C."/>
            <person name="Klopp C."/>
            <person name="Donnadieu C."/>
            <person name="Roques C."/>
            <person name="Bouchez O."/>
            <person name="Lampietro C."/>
            <person name="Jouanno E."/>
            <person name="Herpin A."/>
            <person name="Louis A."/>
            <person name="Berthelot C."/>
            <person name="Parey E."/>
            <person name="Roest-Crollius H."/>
            <person name="Braasch I."/>
            <person name="Postlethwait J."/>
            <person name="Robinson-Rechavi M."/>
            <person name="Echchiki A."/>
            <person name="Begum T."/>
            <person name="Montfort J."/>
            <person name="Schartl M."/>
            <person name="Bobe J."/>
            <person name="Guiguen Y."/>
        </authorList>
    </citation>
    <scope>NUCLEOTIDE SEQUENCE [LARGE SCALE GENOMIC DNA]</scope>
    <source>
        <strain evidence="5">M_S1</strain>
        <tissue evidence="5">Blood</tissue>
    </source>
</reference>
<evidence type="ECO:0000313" key="6">
    <source>
        <dbReference type="Proteomes" id="UP000593565"/>
    </source>
</evidence>
<dbReference type="GO" id="GO:0008630">
    <property type="term" value="P:intrinsic apoptotic signaling pathway in response to DNA damage"/>
    <property type="evidence" value="ECO:0007669"/>
    <property type="project" value="TreeGrafter"/>
</dbReference>
<protein>
    <recommendedName>
        <fullName evidence="4">Bcl-2 Bcl-2 homology region 1-3 domain-containing protein</fullName>
    </recommendedName>
</protein>
<dbReference type="Proteomes" id="UP000593565">
    <property type="component" value="Unassembled WGS sequence"/>
</dbReference>
<dbReference type="PROSITE" id="PS50062">
    <property type="entry name" value="BCL2_FAMILY"/>
    <property type="match status" value="1"/>
</dbReference>
<dbReference type="PRINTS" id="PR01862">
    <property type="entry name" value="BCL2FAMILY"/>
</dbReference>
<comment type="caution">
    <text evidence="5">The sequence shown here is derived from an EMBL/GenBank/DDBJ whole genome shotgun (WGS) entry which is preliminary data.</text>
</comment>
<evidence type="ECO:0000259" key="4">
    <source>
        <dbReference type="SMART" id="SM00337"/>
    </source>
</evidence>
<dbReference type="PANTHER" id="PTHR11256:SF11">
    <property type="entry name" value="APOPTOSIS REGULATOR BCL-2"/>
    <property type="match status" value="1"/>
</dbReference>
<dbReference type="InterPro" id="IPR036834">
    <property type="entry name" value="Bcl-2-like_sf"/>
</dbReference>
<dbReference type="EMBL" id="JAAGNN010000005">
    <property type="protein sequence ID" value="KAF4089502.1"/>
    <property type="molecule type" value="Genomic_DNA"/>
</dbReference>
<dbReference type="PROSITE" id="PS01258">
    <property type="entry name" value="BH2"/>
    <property type="match status" value="1"/>
</dbReference>
<dbReference type="SMART" id="SM00337">
    <property type="entry name" value="BCL"/>
    <property type="match status" value="1"/>
</dbReference>
<feature type="transmembrane region" description="Helical" evidence="3">
    <location>
        <begin position="207"/>
        <end position="231"/>
    </location>
</feature>
<evidence type="ECO:0000256" key="3">
    <source>
        <dbReference type="SAM" id="Phobius"/>
    </source>
</evidence>
<dbReference type="InterPro" id="IPR020726">
    <property type="entry name" value="Bcl2_BH2_motif_CS"/>
</dbReference>
<dbReference type="PROSITE" id="PS01080">
    <property type="entry name" value="BH1"/>
    <property type="match status" value="1"/>
</dbReference>
<dbReference type="SUPFAM" id="SSF56854">
    <property type="entry name" value="Bcl-2 inhibitors of programmed cell death"/>
    <property type="match status" value="1"/>
</dbReference>
<dbReference type="InterPro" id="IPR020717">
    <property type="entry name" value="Bcl2_BH1_motif_CS"/>
</dbReference>
<keyword evidence="3" id="KW-0812">Transmembrane</keyword>
<accession>A0A7J6B322</accession>
<name>A0A7J6B322_AMEME</name>
<proteinExistence type="inferred from homology"/>